<dbReference type="AlphaFoldDB" id="A0A1M6UTC9"/>
<dbReference type="OrthoDB" id="8595007at2"/>
<gene>
    <name evidence="4" type="ORF">SAMN05216463_110117</name>
</gene>
<keyword evidence="4" id="KW-0645">Protease</keyword>
<dbReference type="Proteomes" id="UP000184130">
    <property type="component" value="Unassembled WGS sequence"/>
</dbReference>
<evidence type="ECO:0000259" key="2">
    <source>
        <dbReference type="Pfam" id="PF01841"/>
    </source>
</evidence>
<feature type="signal peptide" evidence="1">
    <location>
        <begin position="1"/>
        <end position="19"/>
    </location>
</feature>
<dbReference type="InterPro" id="IPR038765">
    <property type="entry name" value="Papain-like_cys_pep_sf"/>
</dbReference>
<keyword evidence="4" id="KW-0378">Hydrolase</keyword>
<dbReference type="Gene3D" id="2.60.120.1130">
    <property type="match status" value="1"/>
</dbReference>
<dbReference type="Gene3D" id="3.10.620.30">
    <property type="match status" value="1"/>
</dbReference>
<organism evidence="4 5">
    <name type="scientific">Xylanibacter ruminicola</name>
    <name type="common">Prevotella ruminicola</name>
    <dbReference type="NCBI Taxonomy" id="839"/>
    <lineage>
        <taxon>Bacteria</taxon>
        <taxon>Pseudomonadati</taxon>
        <taxon>Bacteroidota</taxon>
        <taxon>Bacteroidia</taxon>
        <taxon>Bacteroidales</taxon>
        <taxon>Prevotellaceae</taxon>
        <taxon>Xylanibacter</taxon>
    </lineage>
</organism>
<dbReference type="EMBL" id="FRBD01000010">
    <property type="protein sequence ID" value="SHK72469.1"/>
    <property type="molecule type" value="Genomic_DNA"/>
</dbReference>
<dbReference type="Gene3D" id="2.60.40.3140">
    <property type="match status" value="1"/>
</dbReference>
<dbReference type="InterPro" id="IPR024618">
    <property type="entry name" value="DUF3857"/>
</dbReference>
<keyword evidence="1" id="KW-0732">Signal</keyword>
<dbReference type="GO" id="GO:0006508">
    <property type="term" value="P:proteolysis"/>
    <property type="evidence" value="ECO:0007669"/>
    <property type="project" value="UniProtKB-KW"/>
</dbReference>
<evidence type="ECO:0000256" key="1">
    <source>
        <dbReference type="SAM" id="SignalP"/>
    </source>
</evidence>
<dbReference type="RefSeq" id="WP_073208049.1">
    <property type="nucleotide sequence ID" value="NZ_FRBD01000010.1"/>
</dbReference>
<accession>A0A1M6UTC9</accession>
<sequence>MKKVFFLLAALLFCHFVKAQNVIVEESKTDIVCDAPDHAIQKFREVTTIVNEHGSSQAGFVCSCSKRDKLTSFKGQVSDSSGRIIKKLKESDLVKTEYSPYLAIDDYKMYLDYTPPVYPVTITYEWTIESKDNLIEFPSFCPQSDYDISVKKAVYSLVAPKDMAIRYALQNLDSEVRVKEVNDTTESMTLEVSDLPMLKKESYARPLRERVPMAWFAPTDFVYYGTTGSLRNWVDYGKWEYSLILGRDQLSDAERQELHQLTDGLKTNREKVEAIYRRLEKTTRYVAILLGIGGQQPAPAAEVSKSGFGDCKGLSNYMRAMLKEVGIPSNYITISTNNRRLRNDFASVGQMNHVILQVPLQNDTLWLECTNPQLPMGYVHEDIAGHDAIEINEKGGRLVRLPVYPDSTNLMHTSVSISLNENGAVDMKLSQQATNRQYESLIPLLKMDEKDRQKTIQRIVYAPQSEINQLDIQESGAIITIDADIKSQRYATKTGQRLFVPICPLHRGYTVLTANADRTEDIWRDFGYLDEDDITITIPEGFEIEAGPKNVSLIQPFASFSFTMQVKGDKIRIHNRLLMKSGSFPKSQFPQLADFIRTINNIYNQKVVLKKKDL</sequence>
<proteinExistence type="predicted"/>
<evidence type="ECO:0000313" key="5">
    <source>
        <dbReference type="Proteomes" id="UP000184130"/>
    </source>
</evidence>
<evidence type="ECO:0000313" key="4">
    <source>
        <dbReference type="EMBL" id="SHK72469.1"/>
    </source>
</evidence>
<reference evidence="4 5" key="1">
    <citation type="submission" date="2016-11" db="EMBL/GenBank/DDBJ databases">
        <authorList>
            <person name="Jaros S."/>
            <person name="Januszkiewicz K."/>
            <person name="Wedrychowicz H."/>
        </authorList>
    </citation>
    <scope>NUCLEOTIDE SEQUENCE [LARGE SCALE GENOMIC DNA]</scope>
    <source>
        <strain evidence="4 5">KHT3</strain>
    </source>
</reference>
<feature type="domain" description="DUF3857" evidence="3">
    <location>
        <begin position="43"/>
        <end position="197"/>
    </location>
</feature>
<dbReference type="Pfam" id="PF01841">
    <property type="entry name" value="Transglut_core"/>
    <property type="match status" value="1"/>
</dbReference>
<protein>
    <submittedName>
        <fullName evidence="4">Transglutaminase-like enzyme, putative cysteine protease</fullName>
    </submittedName>
</protein>
<dbReference type="GO" id="GO:0008233">
    <property type="term" value="F:peptidase activity"/>
    <property type="evidence" value="ECO:0007669"/>
    <property type="project" value="UniProtKB-KW"/>
</dbReference>
<evidence type="ECO:0000259" key="3">
    <source>
        <dbReference type="Pfam" id="PF12969"/>
    </source>
</evidence>
<feature type="chain" id="PRO_5012974726" evidence="1">
    <location>
        <begin position="20"/>
        <end position="614"/>
    </location>
</feature>
<name>A0A1M6UTC9_XYLRU</name>
<dbReference type="SUPFAM" id="SSF54001">
    <property type="entry name" value="Cysteine proteinases"/>
    <property type="match status" value="1"/>
</dbReference>
<dbReference type="Pfam" id="PF12969">
    <property type="entry name" value="DUF3857"/>
    <property type="match status" value="1"/>
</dbReference>
<dbReference type="InterPro" id="IPR002931">
    <property type="entry name" value="Transglutaminase-like"/>
</dbReference>
<feature type="domain" description="Transglutaminase-like" evidence="2">
    <location>
        <begin position="259"/>
        <end position="367"/>
    </location>
</feature>